<accession>A0ABY3STA9</accession>
<sequence length="120" mass="13298">MIGDTITVSYNAGNVVLTKINQDNYGAEYLYKDATLEYRMKVRHSSSVRSGTTYDRHNIELTRTVYGVAPAPNVTQKAYLVVETPATSDPTDAFRTTQCLVDELDETSGALITKLIGWES</sequence>
<dbReference type="Gene3D" id="2.40.160.220">
    <property type="match status" value="1"/>
</dbReference>
<organism evidence="1 2">
    <name type="scientific">Leviviridae sp</name>
    <dbReference type="NCBI Taxonomy" id="2027243"/>
    <lineage>
        <taxon>Viruses</taxon>
        <taxon>Riboviria</taxon>
        <taxon>Orthornavirae</taxon>
        <taxon>Lenarviricota</taxon>
        <taxon>Leviviricetes</taxon>
        <taxon>Norzivirales</taxon>
        <taxon>Fiersviridae</taxon>
    </lineage>
</organism>
<keyword evidence="1" id="KW-0946">Virion</keyword>
<protein>
    <submittedName>
        <fullName evidence="1">Coat protein</fullName>
    </submittedName>
</protein>
<reference evidence="1" key="1">
    <citation type="submission" date="2021-05" db="EMBL/GenBank/DDBJ databases">
        <authorList>
            <person name="Chen Y.-M."/>
            <person name="Zhang Y.-Z."/>
        </authorList>
    </citation>
    <scope>NUCLEOTIDE SEQUENCE</scope>
    <source>
        <strain evidence="1">154-k141_24179</strain>
    </source>
</reference>
<reference evidence="1" key="2">
    <citation type="journal article" date="2022" name="Nat. Microbiol.">
        <title>RNA viromes from terrestrial sites across China expand environmental viral diversity.</title>
        <authorList>
            <person name="Chiapello M."/>
            <person name="Rodriguez-Romero J."/>
            <person name="Ayllon M.A."/>
            <person name="Turina M."/>
        </authorList>
    </citation>
    <scope>NUCLEOTIDE SEQUENCE</scope>
    <source>
        <strain evidence="1">154-k141_24179</strain>
    </source>
</reference>
<dbReference type="Pfam" id="PF22387">
    <property type="entry name" value="PhiCb5_coat"/>
    <property type="match status" value="1"/>
</dbReference>
<keyword evidence="1" id="KW-0167">Capsid protein</keyword>
<keyword evidence="2" id="KW-1185">Reference proteome</keyword>
<evidence type="ECO:0000313" key="2">
    <source>
        <dbReference type="Proteomes" id="UP001059473"/>
    </source>
</evidence>
<proteinExistence type="predicted"/>
<dbReference type="EMBL" id="MZ679612">
    <property type="protein sequence ID" value="UJQ85282.1"/>
    <property type="molecule type" value="Genomic_RNA"/>
</dbReference>
<evidence type="ECO:0000313" key="1">
    <source>
        <dbReference type="EMBL" id="UJQ85282.1"/>
    </source>
</evidence>
<dbReference type="InterPro" id="IPR054457">
    <property type="entry name" value="PhiCb5_coat"/>
</dbReference>
<dbReference type="Proteomes" id="UP001059473">
    <property type="component" value="Segment"/>
</dbReference>
<name>A0ABY3STA9_9VIRU</name>
<dbReference type="GO" id="GO:0019028">
    <property type="term" value="C:viral capsid"/>
    <property type="evidence" value="ECO:0007669"/>
    <property type="project" value="UniProtKB-KW"/>
</dbReference>